<feature type="transmembrane region" description="Helical" evidence="1">
    <location>
        <begin position="353"/>
        <end position="374"/>
    </location>
</feature>
<feature type="transmembrane region" description="Helical" evidence="1">
    <location>
        <begin position="212"/>
        <end position="229"/>
    </location>
</feature>
<keyword evidence="1" id="KW-0812">Transmembrane</keyword>
<feature type="transmembrane region" description="Helical" evidence="1">
    <location>
        <begin position="406"/>
        <end position="424"/>
    </location>
</feature>
<feature type="transmembrane region" description="Helical" evidence="1">
    <location>
        <begin position="298"/>
        <end position="317"/>
    </location>
</feature>
<feature type="transmembrane region" description="Helical" evidence="1">
    <location>
        <begin position="128"/>
        <end position="148"/>
    </location>
</feature>
<dbReference type="EMBL" id="AP021858">
    <property type="protein sequence ID" value="BBO24553.1"/>
    <property type="molecule type" value="Genomic_DNA"/>
</dbReference>
<protein>
    <submittedName>
        <fullName evidence="2">Uncharacterized protein</fullName>
    </submittedName>
</protein>
<dbReference type="KEGG" id="npy:NPRO_21480"/>
<keyword evidence="1" id="KW-1133">Transmembrane helix</keyword>
<dbReference type="Proteomes" id="UP000662873">
    <property type="component" value="Chromosome"/>
</dbReference>
<feature type="transmembrane region" description="Helical" evidence="1">
    <location>
        <begin position="258"/>
        <end position="278"/>
    </location>
</feature>
<gene>
    <name evidence="2" type="ORF">NPRO_21480</name>
</gene>
<organism evidence="2 3">
    <name type="scientific">Candidatus Nitrosymbiomonas proteolyticus</name>
    <dbReference type="NCBI Taxonomy" id="2608984"/>
    <lineage>
        <taxon>Bacteria</taxon>
        <taxon>Bacillati</taxon>
        <taxon>Armatimonadota</taxon>
        <taxon>Armatimonadota incertae sedis</taxon>
        <taxon>Candidatus Nitrosymbiomonas</taxon>
    </lineage>
</organism>
<feature type="transmembrane region" description="Helical" evidence="1">
    <location>
        <begin position="181"/>
        <end position="203"/>
    </location>
</feature>
<sequence>MPDSRVPAKRFALTLALGAGLLSVLPYGVGVLSAPAGASFHGFPFATDDHMVYSAWMRQAMDGNFLFDNRFAIDPQPGLTLHLYFWLLGLVAKAIGIPAAAAAARFLLSFALVMLLYRILRRVEAEPYFLKMALCLVAFGAGIGFSVWHDFGEAITRPSSDWLAAISGGGLPVDVWQPEAFLFPSMLTNSLFTASLCLILLVFESAVLAKDSWKPVAVGAVAMLTLMNIHSYDVVIVLATLVGLALASLRAGTLHGAWALRVGVIGLGAVPAAGWFVYVWQNDPVFQARAATDTFSPSFRLVVLGLLPLIALGIVGLRHLEATSRERGIALGVLGAGALVLFALATPSSGGYWMGWLTWSLVFALALGLVAVLGSKCPWRALFASWAVVGLTLPYLPVLFQRKLSMGLALPWAALAAVGFYAWARNRAKGVRNILGALAIVVVCASSALWLRRELLYVRTDVSRTTVQQLYLSSNVKSILDVLQEIPGRKLVIAIPGVPHPGIDADGYLVPDRYNTPFLPDLNPFLSGFAGAYTFAGHWSETPHYLDRRARAVRFFSPSESEAERQALIDEIGATHVVAPVPEAFEDLYALGFPRYADVRSLGTVLVDGPQFSLIELRR</sequence>
<keyword evidence="1" id="KW-0472">Membrane</keyword>
<name>A0A809RAF4_9BACT</name>
<accession>A0A809RAF4</accession>
<dbReference type="AlphaFoldDB" id="A0A809RAF4"/>
<reference evidence="2" key="1">
    <citation type="journal article" name="DNA Res.">
        <title>The physiological potential of anammox bacteria as revealed by their core genome structure.</title>
        <authorList>
            <person name="Okubo T."/>
            <person name="Toyoda A."/>
            <person name="Fukuhara K."/>
            <person name="Uchiyama I."/>
            <person name="Harigaya Y."/>
            <person name="Kuroiwa M."/>
            <person name="Suzuki T."/>
            <person name="Murakami Y."/>
            <person name="Suwa Y."/>
            <person name="Takami H."/>
        </authorList>
    </citation>
    <scope>NUCLEOTIDE SEQUENCE</scope>
    <source>
        <strain evidence="2">317325-2</strain>
    </source>
</reference>
<feature type="transmembrane region" description="Helical" evidence="1">
    <location>
        <begin position="431"/>
        <end position="451"/>
    </location>
</feature>
<evidence type="ECO:0000313" key="3">
    <source>
        <dbReference type="Proteomes" id="UP000662873"/>
    </source>
</evidence>
<evidence type="ECO:0000313" key="2">
    <source>
        <dbReference type="EMBL" id="BBO24553.1"/>
    </source>
</evidence>
<proteinExistence type="predicted"/>
<feature type="transmembrane region" description="Helical" evidence="1">
    <location>
        <begin position="83"/>
        <end position="116"/>
    </location>
</feature>
<feature type="transmembrane region" description="Helical" evidence="1">
    <location>
        <begin position="381"/>
        <end position="400"/>
    </location>
</feature>
<feature type="transmembrane region" description="Helical" evidence="1">
    <location>
        <begin position="329"/>
        <end position="347"/>
    </location>
</feature>
<evidence type="ECO:0000256" key="1">
    <source>
        <dbReference type="SAM" id="Phobius"/>
    </source>
</evidence>